<comment type="similarity">
    <text evidence="1">Belongs to the bacterial sugar transferase family.</text>
</comment>
<feature type="transmembrane region" description="Helical" evidence="3">
    <location>
        <begin position="16"/>
        <end position="38"/>
    </location>
</feature>
<sequence>MRIGGTRLFWLIKRMIDLVISVLLLPVLAGVAVILWMLNPWLNPGPLLYCQERVGQHDSLFVMFKFRTMRPDAGAAKFADAEGHRISGFGGLLRRFRVDELPQIINVLRGEMSLIGPRPEQPEFARQYRQTLPDYHRRHVVRPGLSGLSQVVQGYTSDDQGTRVKLALDLRYISKSGFRMEAYVFWRTLVTVFTGYGAI</sequence>
<keyword evidence="3" id="KW-0472">Membrane</keyword>
<dbReference type="InterPro" id="IPR003362">
    <property type="entry name" value="Bact_transf"/>
</dbReference>
<keyword evidence="2" id="KW-0270">Exopolysaccharide synthesis</keyword>
<evidence type="ECO:0000256" key="1">
    <source>
        <dbReference type="ARBA" id="ARBA00006464"/>
    </source>
</evidence>
<proteinExistence type="inferred from homology"/>
<protein>
    <submittedName>
        <fullName evidence="5">Sugar transferase</fullName>
    </submittedName>
</protein>
<evidence type="ECO:0000256" key="2">
    <source>
        <dbReference type="ARBA" id="ARBA00023169"/>
    </source>
</evidence>
<dbReference type="Proteomes" id="UP000732193">
    <property type="component" value="Unassembled WGS sequence"/>
</dbReference>
<dbReference type="GO" id="GO:0016780">
    <property type="term" value="F:phosphotransferase activity, for other substituted phosphate groups"/>
    <property type="evidence" value="ECO:0007669"/>
    <property type="project" value="TreeGrafter"/>
</dbReference>
<comment type="caution">
    <text evidence="5">The sequence shown here is derived from an EMBL/GenBank/DDBJ whole genome shotgun (WGS) entry which is preliminary data.</text>
</comment>
<evidence type="ECO:0000313" key="5">
    <source>
        <dbReference type="EMBL" id="MBM1712548.1"/>
    </source>
</evidence>
<dbReference type="EMBL" id="JAFBRM010000001">
    <property type="protein sequence ID" value="MBM1712548.1"/>
    <property type="molecule type" value="Genomic_DNA"/>
</dbReference>
<keyword evidence="3" id="KW-1133">Transmembrane helix</keyword>
<dbReference type="RefSeq" id="WP_203241210.1">
    <property type="nucleotide sequence ID" value="NZ_JAFBRH010000001.1"/>
</dbReference>
<dbReference type="Pfam" id="PF02397">
    <property type="entry name" value="Bac_transf"/>
    <property type="match status" value="1"/>
</dbReference>
<organism evidence="5 6">
    <name type="scientific">Sulfitobacter geojensis</name>
    <dbReference type="NCBI Taxonomy" id="1342299"/>
    <lineage>
        <taxon>Bacteria</taxon>
        <taxon>Pseudomonadati</taxon>
        <taxon>Pseudomonadota</taxon>
        <taxon>Alphaproteobacteria</taxon>
        <taxon>Rhodobacterales</taxon>
        <taxon>Roseobacteraceae</taxon>
        <taxon>Sulfitobacter</taxon>
    </lineage>
</organism>
<reference evidence="5 6" key="1">
    <citation type="submission" date="2021-01" db="EMBL/GenBank/DDBJ databases">
        <title>Diatom-associated Roseobacters Show Island Model of Population Structure.</title>
        <authorList>
            <person name="Qu L."/>
            <person name="Feng X."/>
            <person name="Chen Y."/>
            <person name="Li L."/>
            <person name="Wang X."/>
            <person name="Hu Z."/>
            <person name="Wang H."/>
            <person name="Luo H."/>
        </authorList>
    </citation>
    <scope>NUCLEOTIDE SEQUENCE [LARGE SCALE GENOMIC DNA]</scope>
    <source>
        <strain evidence="5 6">TR60-84</strain>
    </source>
</reference>
<accession>A0AAE2VVW7</accession>
<evidence type="ECO:0000313" key="6">
    <source>
        <dbReference type="Proteomes" id="UP000732193"/>
    </source>
</evidence>
<keyword evidence="6" id="KW-1185">Reference proteome</keyword>
<feature type="domain" description="Bacterial sugar transferase" evidence="4">
    <location>
        <begin position="13"/>
        <end position="193"/>
    </location>
</feature>
<gene>
    <name evidence="5" type="ORF">JQV55_03130</name>
</gene>
<dbReference type="AlphaFoldDB" id="A0AAE2VVW7"/>
<dbReference type="GO" id="GO:0000271">
    <property type="term" value="P:polysaccharide biosynthetic process"/>
    <property type="evidence" value="ECO:0007669"/>
    <property type="project" value="UniProtKB-KW"/>
</dbReference>
<evidence type="ECO:0000259" key="4">
    <source>
        <dbReference type="Pfam" id="PF02397"/>
    </source>
</evidence>
<dbReference type="PANTHER" id="PTHR30576:SF0">
    <property type="entry name" value="UNDECAPRENYL-PHOSPHATE N-ACETYLGALACTOSAMINYL 1-PHOSPHATE TRANSFERASE-RELATED"/>
    <property type="match status" value="1"/>
</dbReference>
<keyword evidence="3" id="KW-0812">Transmembrane</keyword>
<evidence type="ECO:0000256" key="3">
    <source>
        <dbReference type="SAM" id="Phobius"/>
    </source>
</evidence>
<keyword evidence="5" id="KW-0808">Transferase</keyword>
<name>A0AAE2VVW7_9RHOB</name>
<dbReference type="PANTHER" id="PTHR30576">
    <property type="entry name" value="COLANIC BIOSYNTHESIS UDP-GLUCOSE LIPID CARRIER TRANSFERASE"/>
    <property type="match status" value="1"/>
</dbReference>